<dbReference type="Pfam" id="PF13398">
    <property type="entry name" value="Peptidase_M50B"/>
    <property type="match status" value="1"/>
</dbReference>
<name>D8Q0G5_SCHCM</name>
<reference evidence="2 3" key="1">
    <citation type="journal article" date="2010" name="Nat. Biotechnol.">
        <title>Genome sequence of the model mushroom Schizophyllum commune.</title>
        <authorList>
            <person name="Ohm R.A."/>
            <person name="de Jong J.F."/>
            <person name="Lugones L.G."/>
            <person name="Aerts A."/>
            <person name="Kothe E."/>
            <person name="Stajich J.E."/>
            <person name="de Vries R.P."/>
            <person name="Record E."/>
            <person name="Levasseur A."/>
            <person name="Baker S.E."/>
            <person name="Bartholomew K.A."/>
            <person name="Coutinho P.M."/>
            <person name="Erdmann S."/>
            <person name="Fowler T.J."/>
            <person name="Gathman A.C."/>
            <person name="Lombard V."/>
            <person name="Henrissat B."/>
            <person name="Knabe N."/>
            <person name="Kuees U."/>
            <person name="Lilly W.W."/>
            <person name="Lindquist E."/>
            <person name="Lucas S."/>
            <person name="Magnuson J.K."/>
            <person name="Piumi F."/>
            <person name="Raudaskoski M."/>
            <person name="Salamov A."/>
            <person name="Schmutz J."/>
            <person name="Schwarze F.W.M.R."/>
            <person name="vanKuyk P.A."/>
            <person name="Horton J.S."/>
            <person name="Grigoriev I.V."/>
            <person name="Woesten H.A.B."/>
        </authorList>
    </citation>
    <scope>NUCLEOTIDE SEQUENCE [LARGE SCALE GENOMIC DNA]</scope>
    <source>
        <strain evidence="3">H4-8 / FGSC 9210</strain>
    </source>
</reference>
<evidence type="ECO:0008006" key="4">
    <source>
        <dbReference type="Google" id="ProtNLM"/>
    </source>
</evidence>
<organism evidence="3">
    <name type="scientific">Schizophyllum commune (strain H4-8 / FGSC 9210)</name>
    <name type="common">Split gill fungus</name>
    <dbReference type="NCBI Taxonomy" id="578458"/>
    <lineage>
        <taxon>Eukaryota</taxon>
        <taxon>Fungi</taxon>
        <taxon>Dikarya</taxon>
        <taxon>Basidiomycota</taxon>
        <taxon>Agaricomycotina</taxon>
        <taxon>Agaricomycetes</taxon>
        <taxon>Agaricomycetidae</taxon>
        <taxon>Agaricales</taxon>
        <taxon>Schizophyllaceae</taxon>
        <taxon>Schizophyllum</taxon>
    </lineage>
</organism>
<evidence type="ECO:0000313" key="3">
    <source>
        <dbReference type="Proteomes" id="UP000007431"/>
    </source>
</evidence>
<dbReference type="Proteomes" id="UP000007431">
    <property type="component" value="Unassembled WGS sequence"/>
</dbReference>
<feature type="transmembrane region" description="Helical" evidence="1">
    <location>
        <begin position="69"/>
        <end position="88"/>
    </location>
</feature>
<dbReference type="InParanoid" id="D8Q0G5"/>
<dbReference type="EMBL" id="GL377305">
    <property type="protein sequence ID" value="EFI97736.1"/>
    <property type="molecule type" value="Genomic_DNA"/>
</dbReference>
<evidence type="ECO:0000256" key="1">
    <source>
        <dbReference type="SAM" id="Phobius"/>
    </source>
</evidence>
<dbReference type="AlphaFoldDB" id="D8Q0G5"/>
<dbReference type="HOGENOM" id="CLU_066780_0_0_1"/>
<dbReference type="OMA" id="WYCLFVG"/>
<evidence type="ECO:0000313" key="2">
    <source>
        <dbReference type="EMBL" id="EFI97736.1"/>
    </source>
</evidence>
<feature type="transmembrane region" description="Helical" evidence="1">
    <location>
        <begin position="117"/>
        <end position="135"/>
    </location>
</feature>
<protein>
    <recommendedName>
        <fullName evidence="4">Peptidase M50B-like-domain-containing protein</fullName>
    </recommendedName>
</protein>
<feature type="transmembrane region" description="Helical" evidence="1">
    <location>
        <begin position="94"/>
        <end position="112"/>
    </location>
</feature>
<dbReference type="PANTHER" id="PTHR33979:SF2">
    <property type="entry name" value="PEPTIDASE M50B-LIKE-DOMAIN-CONTAINING PROTEIN"/>
    <property type="match status" value="1"/>
</dbReference>
<keyword evidence="3" id="KW-1185">Reference proteome</keyword>
<keyword evidence="1" id="KW-0472">Membrane</keyword>
<feature type="transmembrane region" description="Helical" evidence="1">
    <location>
        <begin position="222"/>
        <end position="244"/>
    </location>
</feature>
<keyword evidence="1" id="KW-0812">Transmembrane</keyword>
<proteinExistence type="predicted"/>
<dbReference type="eggNOG" id="ENOG502SIMS">
    <property type="taxonomic scope" value="Eukaryota"/>
</dbReference>
<dbReference type="InterPro" id="IPR049500">
    <property type="entry name" value="Peptidase_M50B-like"/>
</dbReference>
<dbReference type="VEuPathDB" id="FungiDB:SCHCODRAFT_02496843"/>
<keyword evidence="1" id="KW-1133">Transmembrane helix</keyword>
<gene>
    <name evidence="2" type="ORF">SCHCODRAFT_53981</name>
</gene>
<accession>D8Q0G5</accession>
<sequence length="274" mass="30242">MISMAVVIFGLWNVPIVRKLLNPLKLFTIGLHELFHIFLTILSGGRILKVTIDPQLGGATIVENGIPGLILPAGYLGSTLMGACFVLAGFDTLVAKIMSFVLAVGLIAPLSLVRDKLTILLTLVYEALLIGFWFIDHASALRWYCLLVGIMKCVFAFDAQVLADESLTAYSTSFVSAHLISYSSWYAHHVTGDVADDRFFHKANDSDATQFSLLWPSLSAHVWALLWIFFAMGTLVAFIMIGLIPLKVRHFIAPTELYAYLYSDELGANARRGR</sequence>
<feature type="transmembrane region" description="Helical" evidence="1">
    <location>
        <begin position="141"/>
        <end position="157"/>
    </location>
</feature>
<dbReference type="PANTHER" id="PTHR33979">
    <property type="entry name" value="OS02G0221600 PROTEIN"/>
    <property type="match status" value="1"/>
</dbReference>
<feature type="transmembrane region" description="Helical" evidence="1">
    <location>
        <begin position="29"/>
        <end position="48"/>
    </location>
</feature>